<keyword evidence="2" id="KW-0964">Secreted</keyword>
<evidence type="ECO:0000313" key="7">
    <source>
        <dbReference type="Proteomes" id="UP000314982"/>
    </source>
</evidence>
<evidence type="ECO:0000259" key="5">
    <source>
        <dbReference type="PROSITE" id="PS01225"/>
    </source>
</evidence>
<dbReference type="PANTHER" id="PTHR11339">
    <property type="entry name" value="EXTRACELLULAR MATRIX GLYCOPROTEIN RELATED"/>
    <property type="match status" value="1"/>
</dbReference>
<accession>A0A4W5NJP7</accession>
<evidence type="ECO:0000256" key="3">
    <source>
        <dbReference type="ARBA" id="ARBA00023157"/>
    </source>
</evidence>
<feature type="disulfide bond" evidence="4">
    <location>
        <begin position="193"/>
        <end position="247"/>
    </location>
</feature>
<dbReference type="InterPro" id="IPR029034">
    <property type="entry name" value="Cystine-knot_cytokine"/>
</dbReference>
<sequence>MELLPLHSDPPLFKLSVKVDYNFCLSLSLQPGAEVPKGTCENCICSSTMDPSTKLNNIVCTNISCDTTCSQGFQYQAIPGQCCGKCVQTSCVVNMPDKTQHTIQVNETWSPPGDKCVKYTCDKTDDQYIPVGVKTACPTFSPENCVPGTEKTDANGCCKTCTERRNVCEMKYTTTSIVISGCSTAEPVEINSCSGNCGTSSMYSAEANTMMHYCSCCQEATTSQKEVELICPDGSKVKHYYIHVESCGCHVTDCDAGTTAAPGTTRQRRNRR</sequence>
<dbReference type="InterPro" id="IPR006207">
    <property type="entry name" value="Cys_knot_C"/>
</dbReference>
<dbReference type="GeneTree" id="ENSGT00940000163235"/>
<dbReference type="Pfam" id="PF00007">
    <property type="entry name" value="Cys_knot"/>
    <property type="match status" value="1"/>
</dbReference>
<evidence type="ECO:0000256" key="2">
    <source>
        <dbReference type="ARBA" id="ARBA00022525"/>
    </source>
</evidence>
<proteinExistence type="predicted"/>
<reference evidence="6" key="2">
    <citation type="submission" date="2025-08" db="UniProtKB">
        <authorList>
            <consortium name="Ensembl"/>
        </authorList>
    </citation>
    <scope>IDENTIFICATION</scope>
</reference>
<evidence type="ECO:0000313" key="6">
    <source>
        <dbReference type="Ensembl" id="ENSHHUP00000050168.1"/>
    </source>
</evidence>
<reference evidence="7" key="1">
    <citation type="submission" date="2018-06" db="EMBL/GenBank/DDBJ databases">
        <title>Genome assembly of Danube salmon.</title>
        <authorList>
            <person name="Macqueen D.J."/>
            <person name="Gundappa M.K."/>
        </authorList>
    </citation>
    <scope>NUCLEOTIDE SEQUENCE [LARGE SCALE GENOMIC DNA]</scope>
</reference>
<keyword evidence="3 4" id="KW-1015">Disulfide bond</keyword>
<protein>
    <recommendedName>
        <fullName evidence="5">CTCK domain-containing protein</fullName>
    </recommendedName>
</protein>
<dbReference type="InterPro" id="IPR050780">
    <property type="entry name" value="Mucin_vWF_Thrombospondin_sf"/>
</dbReference>
<dbReference type="PROSITE" id="PS01225">
    <property type="entry name" value="CTCK_2"/>
    <property type="match status" value="1"/>
</dbReference>
<reference evidence="6" key="3">
    <citation type="submission" date="2025-09" db="UniProtKB">
        <authorList>
            <consortium name="Ensembl"/>
        </authorList>
    </citation>
    <scope>IDENTIFICATION</scope>
</reference>
<dbReference type="GO" id="GO:0005615">
    <property type="term" value="C:extracellular space"/>
    <property type="evidence" value="ECO:0007669"/>
    <property type="project" value="TreeGrafter"/>
</dbReference>
<organism evidence="6 7">
    <name type="scientific">Hucho hucho</name>
    <name type="common">huchen</name>
    <dbReference type="NCBI Taxonomy" id="62062"/>
    <lineage>
        <taxon>Eukaryota</taxon>
        <taxon>Metazoa</taxon>
        <taxon>Chordata</taxon>
        <taxon>Craniata</taxon>
        <taxon>Vertebrata</taxon>
        <taxon>Euteleostomi</taxon>
        <taxon>Actinopterygii</taxon>
        <taxon>Neopterygii</taxon>
        <taxon>Teleostei</taxon>
        <taxon>Protacanthopterygii</taxon>
        <taxon>Salmoniformes</taxon>
        <taxon>Salmonidae</taxon>
        <taxon>Salmoninae</taxon>
        <taxon>Hucho</taxon>
    </lineage>
</organism>
<dbReference type="GO" id="GO:0031012">
    <property type="term" value="C:extracellular matrix"/>
    <property type="evidence" value="ECO:0007669"/>
    <property type="project" value="TreeGrafter"/>
</dbReference>
<dbReference type="SMART" id="SM00041">
    <property type="entry name" value="CT"/>
    <property type="match status" value="1"/>
</dbReference>
<comment type="subcellular location">
    <subcellularLocation>
        <location evidence="1">Secreted</location>
    </subcellularLocation>
</comment>
<feature type="domain" description="CTCK" evidence="5">
    <location>
        <begin position="161"/>
        <end position="255"/>
    </location>
</feature>
<feature type="disulfide bond" evidence="4">
    <location>
        <begin position="182"/>
        <end position="231"/>
    </location>
</feature>
<feature type="disulfide bond" evidence="4">
    <location>
        <begin position="197"/>
        <end position="249"/>
    </location>
</feature>
<dbReference type="PANTHER" id="PTHR11339:SF408">
    <property type="entry name" value="MUCIN-5B"/>
    <property type="match status" value="1"/>
</dbReference>
<name>A0A4W5NJP7_9TELE</name>
<comment type="caution">
    <text evidence="4">Lacks conserved residue(s) required for the propagation of feature annotation.</text>
</comment>
<dbReference type="PROSITE" id="PS01185">
    <property type="entry name" value="CTCK_1"/>
    <property type="match status" value="1"/>
</dbReference>
<dbReference type="InterPro" id="IPR006208">
    <property type="entry name" value="Glyco_hormone_CN"/>
</dbReference>
<evidence type="ECO:0000256" key="1">
    <source>
        <dbReference type="ARBA" id="ARBA00004613"/>
    </source>
</evidence>
<dbReference type="AlphaFoldDB" id="A0A4W5NJP7"/>
<dbReference type="Ensembl" id="ENSHHUT00000051965.1">
    <property type="protein sequence ID" value="ENSHHUP00000050168.1"/>
    <property type="gene ID" value="ENSHHUG00000030277.1"/>
</dbReference>
<dbReference type="Gene3D" id="2.10.90.10">
    <property type="entry name" value="Cystine-knot cytokines"/>
    <property type="match status" value="1"/>
</dbReference>
<dbReference type="Proteomes" id="UP000314982">
    <property type="component" value="Unassembled WGS sequence"/>
</dbReference>
<keyword evidence="7" id="KW-1185">Reference proteome</keyword>
<evidence type="ECO:0000256" key="4">
    <source>
        <dbReference type="PROSITE-ProRule" id="PRU00039"/>
    </source>
</evidence>